<dbReference type="GO" id="GO:0016787">
    <property type="term" value="F:hydrolase activity"/>
    <property type="evidence" value="ECO:0007669"/>
    <property type="project" value="UniProtKB-ARBA"/>
</dbReference>
<dbReference type="GO" id="GO:0140097">
    <property type="term" value="F:catalytic activity, acting on DNA"/>
    <property type="evidence" value="ECO:0007669"/>
    <property type="project" value="UniProtKB-ARBA"/>
</dbReference>
<keyword evidence="4" id="KW-1133">Transmembrane helix</keyword>
<evidence type="ECO:0008006" key="6">
    <source>
        <dbReference type="Google" id="ProtNLM"/>
    </source>
</evidence>
<dbReference type="GO" id="GO:0003677">
    <property type="term" value="F:DNA binding"/>
    <property type="evidence" value="ECO:0007669"/>
    <property type="project" value="InterPro"/>
</dbReference>
<dbReference type="AlphaFoldDB" id="A0A6S6TR66"/>
<evidence type="ECO:0000256" key="2">
    <source>
        <dbReference type="ARBA" id="ARBA00023204"/>
    </source>
</evidence>
<reference evidence="5" key="1">
    <citation type="submission" date="2020-01" db="EMBL/GenBank/DDBJ databases">
        <authorList>
            <person name="Meier V. D."/>
            <person name="Meier V D."/>
        </authorList>
    </citation>
    <scope>NUCLEOTIDE SEQUENCE</scope>
    <source>
        <strain evidence="5">HLG_WM_MAG_07</strain>
    </source>
</reference>
<dbReference type="Pfam" id="PF00633">
    <property type="entry name" value="HHH"/>
    <property type="match status" value="1"/>
</dbReference>
<dbReference type="InterPro" id="IPR000445">
    <property type="entry name" value="HhH_motif"/>
</dbReference>
<feature type="transmembrane region" description="Helical" evidence="4">
    <location>
        <begin position="6"/>
        <end position="25"/>
    </location>
</feature>
<evidence type="ECO:0000313" key="5">
    <source>
        <dbReference type="EMBL" id="CAA6820607.1"/>
    </source>
</evidence>
<keyword evidence="4" id="KW-0812">Transmembrane</keyword>
<dbReference type="GO" id="GO:0006281">
    <property type="term" value="P:DNA repair"/>
    <property type="evidence" value="ECO:0007669"/>
    <property type="project" value="UniProtKB-KW"/>
</dbReference>
<evidence type="ECO:0000256" key="3">
    <source>
        <dbReference type="SAM" id="Coils"/>
    </source>
</evidence>
<sequence>MKPSIIFVAGIFAGWIIEWLFYMLIVRRKNKKLEALAKAKAAEAKAAEAKAAEAKAAEAKAAEAKAAEAKAAEAKAAEAKAAEAKAAEAKEVKATETVQSSESEEAPTFDDLSKLKGVGPKIAESLMEVNVTSYSQLAEMSGDDIVEKLELAEVKIVNRAKLDDLQAQAKLAAAGKWDELETLKQTL</sequence>
<dbReference type="Gene3D" id="1.10.150.20">
    <property type="entry name" value="5' to 3' exonuclease, C-terminal subdomain"/>
    <property type="match status" value="1"/>
</dbReference>
<evidence type="ECO:0000256" key="1">
    <source>
        <dbReference type="ARBA" id="ARBA00022763"/>
    </source>
</evidence>
<evidence type="ECO:0000256" key="4">
    <source>
        <dbReference type="SAM" id="Phobius"/>
    </source>
</evidence>
<keyword evidence="3" id="KW-0175">Coiled coil</keyword>
<protein>
    <recommendedName>
        <fullName evidence="6">LSU ribosomal protein L21p</fullName>
    </recommendedName>
</protein>
<feature type="coiled-coil region" evidence="3">
    <location>
        <begin position="30"/>
        <end position="92"/>
    </location>
</feature>
<keyword evidence="2" id="KW-0234">DNA repair</keyword>
<accession>A0A6S6TR66</accession>
<keyword evidence="4" id="KW-0472">Membrane</keyword>
<dbReference type="EMBL" id="CACVAY010000100">
    <property type="protein sequence ID" value="CAA6820607.1"/>
    <property type="molecule type" value="Genomic_DNA"/>
</dbReference>
<gene>
    <name evidence="5" type="ORF">HELGO_WM19506</name>
</gene>
<name>A0A6S6TR66_9GAMM</name>
<keyword evidence="1" id="KW-0227">DNA damage</keyword>
<organism evidence="5">
    <name type="scientific">uncultured Thiotrichaceae bacterium</name>
    <dbReference type="NCBI Taxonomy" id="298394"/>
    <lineage>
        <taxon>Bacteria</taxon>
        <taxon>Pseudomonadati</taxon>
        <taxon>Pseudomonadota</taxon>
        <taxon>Gammaproteobacteria</taxon>
        <taxon>Thiotrichales</taxon>
        <taxon>Thiotrichaceae</taxon>
        <taxon>environmental samples</taxon>
    </lineage>
</organism>
<proteinExistence type="predicted"/>